<dbReference type="CDD" id="cd03426">
    <property type="entry name" value="NUDIX_CoAse_Nudt7"/>
    <property type="match status" value="1"/>
</dbReference>
<dbReference type="Pfam" id="PF00293">
    <property type="entry name" value="NUDIX"/>
    <property type="match status" value="1"/>
</dbReference>
<dbReference type="InterPro" id="IPR045121">
    <property type="entry name" value="CoAse"/>
</dbReference>
<dbReference type="PROSITE" id="PS51462">
    <property type="entry name" value="NUDIX"/>
    <property type="match status" value="1"/>
</dbReference>
<dbReference type="InterPro" id="IPR015797">
    <property type="entry name" value="NUDIX_hydrolase-like_dom_sf"/>
</dbReference>
<dbReference type="GO" id="GO:0046872">
    <property type="term" value="F:metal ion binding"/>
    <property type="evidence" value="ECO:0007669"/>
    <property type="project" value="UniProtKB-KW"/>
</dbReference>
<reference evidence="8" key="1">
    <citation type="journal article" date="2014" name="Int. J. Syst. Evol. Microbiol.">
        <title>Complete genome sequence of Corynebacterium casei LMG S-19264T (=DSM 44701T), isolated from a smear-ripened cheese.</title>
        <authorList>
            <consortium name="US DOE Joint Genome Institute (JGI-PGF)"/>
            <person name="Walter F."/>
            <person name="Albersmeier A."/>
            <person name="Kalinowski J."/>
            <person name="Ruckert C."/>
        </authorList>
    </citation>
    <scope>NUCLEOTIDE SEQUENCE</scope>
    <source>
        <strain evidence="8">JCM 13583</strain>
    </source>
</reference>
<dbReference type="InterPro" id="IPR000086">
    <property type="entry name" value="NUDIX_hydrolase_dom"/>
</dbReference>
<keyword evidence="9" id="KW-1185">Reference proteome</keyword>
<comment type="cofactor">
    <cofactor evidence="1">
        <name>Mn(2+)</name>
        <dbReference type="ChEBI" id="CHEBI:29035"/>
    </cofactor>
</comment>
<sequence>MRDRSSVSIIFNSGSIVLIRRIERPDDPWSGQIALPGGFAKPGESNVECAVRETREEVGILLGMGSLVGEMGPFHPFRFPHISVFPVLFRISEEVELRPGPEVAEARFVPLHDLRPDYLGEHPAFRYRDWYIWGLTFRILQELLGDSDLLCRLYSGQ</sequence>
<keyword evidence="6" id="KW-0464">Manganese</keyword>
<dbReference type="Proteomes" id="UP000632195">
    <property type="component" value="Unassembled WGS sequence"/>
</dbReference>
<name>A0AA37F971_9ARCH</name>
<dbReference type="RefSeq" id="WP_188680408.1">
    <property type="nucleotide sequence ID" value="NZ_BMNY01000001.1"/>
</dbReference>
<keyword evidence="5" id="KW-0460">Magnesium</keyword>
<comment type="caution">
    <text evidence="8">The sequence shown here is derived from an EMBL/GenBank/DDBJ whole genome shotgun (WGS) entry which is preliminary data.</text>
</comment>
<keyword evidence="4" id="KW-0378">Hydrolase</keyword>
<feature type="domain" description="Nudix hydrolase" evidence="7">
    <location>
        <begin position="1"/>
        <end position="132"/>
    </location>
</feature>
<comment type="cofactor">
    <cofactor evidence="2">
        <name>Mg(2+)</name>
        <dbReference type="ChEBI" id="CHEBI:18420"/>
    </cofactor>
</comment>
<dbReference type="PROSITE" id="PS00893">
    <property type="entry name" value="NUDIX_BOX"/>
    <property type="match status" value="1"/>
</dbReference>
<dbReference type="InterPro" id="IPR020084">
    <property type="entry name" value="NUDIX_hydrolase_CS"/>
</dbReference>
<dbReference type="AlphaFoldDB" id="A0AA37F971"/>
<protein>
    <submittedName>
        <fullName evidence="8">Coenzyme A pyrophosphatase</fullName>
    </submittedName>
</protein>
<proteinExistence type="predicted"/>
<reference evidence="8" key="2">
    <citation type="submission" date="2022-09" db="EMBL/GenBank/DDBJ databases">
        <authorList>
            <person name="Sun Q."/>
            <person name="Ohkuma M."/>
        </authorList>
    </citation>
    <scope>NUCLEOTIDE SEQUENCE</scope>
    <source>
        <strain evidence="8">JCM 13583</strain>
    </source>
</reference>
<evidence type="ECO:0000259" key="7">
    <source>
        <dbReference type="PROSITE" id="PS51462"/>
    </source>
</evidence>
<keyword evidence="3" id="KW-0479">Metal-binding</keyword>
<evidence type="ECO:0000256" key="2">
    <source>
        <dbReference type="ARBA" id="ARBA00001946"/>
    </source>
</evidence>
<accession>A0AA37F971</accession>
<evidence type="ECO:0000313" key="9">
    <source>
        <dbReference type="Proteomes" id="UP000632195"/>
    </source>
</evidence>
<dbReference type="EMBL" id="BMNY01000001">
    <property type="protein sequence ID" value="GGM71745.1"/>
    <property type="molecule type" value="Genomic_DNA"/>
</dbReference>
<dbReference type="SUPFAM" id="SSF55811">
    <property type="entry name" value="Nudix"/>
    <property type="match status" value="1"/>
</dbReference>
<evidence type="ECO:0000256" key="5">
    <source>
        <dbReference type="ARBA" id="ARBA00022842"/>
    </source>
</evidence>
<dbReference type="GO" id="GO:0010945">
    <property type="term" value="F:coenzyme A diphosphatase activity"/>
    <property type="evidence" value="ECO:0007669"/>
    <property type="project" value="InterPro"/>
</dbReference>
<gene>
    <name evidence="8" type="ORF">GCM10007108_07310</name>
</gene>
<evidence type="ECO:0000256" key="3">
    <source>
        <dbReference type="ARBA" id="ARBA00022723"/>
    </source>
</evidence>
<evidence type="ECO:0000313" key="8">
    <source>
        <dbReference type="EMBL" id="GGM71745.1"/>
    </source>
</evidence>
<evidence type="ECO:0000256" key="4">
    <source>
        <dbReference type="ARBA" id="ARBA00022801"/>
    </source>
</evidence>
<organism evidence="8 9">
    <name type="scientific">Thermogymnomonas acidicola</name>
    <dbReference type="NCBI Taxonomy" id="399579"/>
    <lineage>
        <taxon>Archaea</taxon>
        <taxon>Methanobacteriati</taxon>
        <taxon>Thermoplasmatota</taxon>
        <taxon>Thermoplasmata</taxon>
        <taxon>Thermoplasmatales</taxon>
        <taxon>Thermogymnomonas</taxon>
    </lineage>
</organism>
<dbReference type="PANTHER" id="PTHR12992:SF11">
    <property type="entry name" value="MITOCHONDRIAL COENZYME A DIPHOSPHATASE NUDT8"/>
    <property type="match status" value="1"/>
</dbReference>
<dbReference type="PANTHER" id="PTHR12992">
    <property type="entry name" value="NUDIX HYDROLASE"/>
    <property type="match status" value="1"/>
</dbReference>
<evidence type="ECO:0000256" key="1">
    <source>
        <dbReference type="ARBA" id="ARBA00001936"/>
    </source>
</evidence>
<evidence type="ECO:0000256" key="6">
    <source>
        <dbReference type="ARBA" id="ARBA00023211"/>
    </source>
</evidence>
<dbReference type="Gene3D" id="3.90.79.10">
    <property type="entry name" value="Nucleoside Triphosphate Pyrophosphohydrolase"/>
    <property type="match status" value="1"/>
</dbReference>